<feature type="domain" description="Aerotolerance regulator N-terminal" evidence="2">
    <location>
        <begin position="1"/>
        <end position="75"/>
    </location>
</feature>
<keyword evidence="1" id="KW-0812">Transmembrane</keyword>
<dbReference type="Proteomes" id="UP000248917">
    <property type="component" value="Unassembled WGS sequence"/>
</dbReference>
<dbReference type="RefSeq" id="WP_111392545.1">
    <property type="nucleotide sequence ID" value="NZ_QKTX01000005.1"/>
</dbReference>
<dbReference type="NCBIfam" id="TIGR02226">
    <property type="entry name" value="two_anch"/>
    <property type="match status" value="1"/>
</dbReference>
<reference evidence="3 4" key="1">
    <citation type="submission" date="2018-06" db="EMBL/GenBank/DDBJ databases">
        <title>Genomic Encyclopedia of Archaeal and Bacterial Type Strains, Phase II (KMG-II): from individual species to whole genera.</title>
        <authorList>
            <person name="Goeker M."/>
        </authorList>
    </citation>
    <scope>NUCLEOTIDE SEQUENCE [LARGE SCALE GENOMIC DNA]</scope>
    <source>
        <strain evidence="3 4">T4</strain>
    </source>
</reference>
<evidence type="ECO:0000256" key="1">
    <source>
        <dbReference type="SAM" id="Phobius"/>
    </source>
</evidence>
<protein>
    <submittedName>
        <fullName evidence="3">Putative membrane protein (TIGR02226 family)</fullName>
    </submittedName>
</protein>
<sequence length="386" mass="43994">MEWIQPTLLWGMLGLSIPVLIHLWNGKKGKVIAWAAFPWLDPKESQSSRSVKLENWLLLLIRILLLTTLVFLLAGLIWKRFEGGREYKVVHLVWPDEQVEAEFRFELEQATQKGQEVRWLGAGLPDYQGEQISGVGFSLEKLQDYLDELDSDIDSIYLYTGLQASYFQENTYWLPQKPVFRIAENYIAKVKSPAIALESGKFLELDLEGILVKTSATTNSSQAISGTIPVAFLSLEKEKKEAIQSALAAIEEVYGLKFTESDSIQSLFLFSETFLPNLKKNQLLFLTENHGDKVSHQVFALSDLINLNWEETLEKGLLPELILKPILTHLEVEKTDLKISKNQLEQRFSAIPKSHLTKSANMNELFLILLVILFAVEHFLAYRANL</sequence>
<comment type="caution">
    <text evidence="3">The sequence shown here is derived from an EMBL/GenBank/DDBJ whole genome shotgun (WGS) entry which is preliminary data.</text>
</comment>
<accession>A0A326RUP6</accession>
<dbReference type="EMBL" id="QKTX01000005">
    <property type="protein sequence ID" value="PZV83941.1"/>
    <property type="molecule type" value="Genomic_DNA"/>
</dbReference>
<dbReference type="InterPro" id="IPR024163">
    <property type="entry name" value="Aerotolerance_reg_N"/>
</dbReference>
<keyword evidence="4" id="KW-1185">Reference proteome</keyword>
<proteinExistence type="predicted"/>
<gene>
    <name evidence="3" type="ORF">CLV31_105167</name>
</gene>
<dbReference type="AlphaFoldDB" id="A0A326RUP6"/>
<feature type="transmembrane region" description="Helical" evidence="1">
    <location>
        <begin position="56"/>
        <end position="78"/>
    </location>
</feature>
<keyword evidence="1" id="KW-0472">Membrane</keyword>
<dbReference type="InterPro" id="IPR011933">
    <property type="entry name" value="Double_TM_dom"/>
</dbReference>
<evidence type="ECO:0000313" key="3">
    <source>
        <dbReference type="EMBL" id="PZV83941.1"/>
    </source>
</evidence>
<organism evidence="3 4">
    <name type="scientific">Algoriphagus aquaeductus</name>
    <dbReference type="NCBI Taxonomy" id="475299"/>
    <lineage>
        <taxon>Bacteria</taxon>
        <taxon>Pseudomonadati</taxon>
        <taxon>Bacteroidota</taxon>
        <taxon>Cytophagia</taxon>
        <taxon>Cytophagales</taxon>
        <taxon>Cyclobacteriaceae</taxon>
        <taxon>Algoriphagus</taxon>
    </lineage>
</organism>
<evidence type="ECO:0000259" key="2">
    <source>
        <dbReference type="Pfam" id="PF07584"/>
    </source>
</evidence>
<feature type="transmembrane region" description="Helical" evidence="1">
    <location>
        <begin position="7"/>
        <end position="24"/>
    </location>
</feature>
<feature type="transmembrane region" description="Helical" evidence="1">
    <location>
        <begin position="365"/>
        <end position="384"/>
    </location>
</feature>
<dbReference type="Pfam" id="PF07584">
    <property type="entry name" value="BatA"/>
    <property type="match status" value="1"/>
</dbReference>
<dbReference type="PANTHER" id="PTHR37464:SF1">
    <property type="entry name" value="BLL2463 PROTEIN"/>
    <property type="match status" value="1"/>
</dbReference>
<dbReference type="OrthoDB" id="890881at2"/>
<evidence type="ECO:0000313" key="4">
    <source>
        <dbReference type="Proteomes" id="UP000248917"/>
    </source>
</evidence>
<name>A0A326RUP6_9BACT</name>
<dbReference type="PANTHER" id="PTHR37464">
    <property type="entry name" value="BLL2463 PROTEIN"/>
    <property type="match status" value="1"/>
</dbReference>
<keyword evidence="1" id="KW-1133">Transmembrane helix</keyword>